<comment type="caution">
    <text evidence="1">The sequence shown here is derived from an EMBL/GenBank/DDBJ whole genome shotgun (WGS) entry which is preliminary data.</text>
</comment>
<dbReference type="Proteomes" id="UP000823775">
    <property type="component" value="Unassembled WGS sequence"/>
</dbReference>
<name>A0ABS8VHW6_DATST</name>
<gene>
    <name evidence="1" type="ORF">HAX54_037112</name>
</gene>
<protein>
    <submittedName>
        <fullName evidence="1">Uncharacterized protein</fullName>
    </submittedName>
</protein>
<evidence type="ECO:0000313" key="2">
    <source>
        <dbReference type="Proteomes" id="UP000823775"/>
    </source>
</evidence>
<proteinExistence type="predicted"/>
<organism evidence="1 2">
    <name type="scientific">Datura stramonium</name>
    <name type="common">Jimsonweed</name>
    <name type="synonym">Common thornapple</name>
    <dbReference type="NCBI Taxonomy" id="4076"/>
    <lineage>
        <taxon>Eukaryota</taxon>
        <taxon>Viridiplantae</taxon>
        <taxon>Streptophyta</taxon>
        <taxon>Embryophyta</taxon>
        <taxon>Tracheophyta</taxon>
        <taxon>Spermatophyta</taxon>
        <taxon>Magnoliopsida</taxon>
        <taxon>eudicotyledons</taxon>
        <taxon>Gunneridae</taxon>
        <taxon>Pentapetalae</taxon>
        <taxon>asterids</taxon>
        <taxon>lamiids</taxon>
        <taxon>Solanales</taxon>
        <taxon>Solanaceae</taxon>
        <taxon>Solanoideae</taxon>
        <taxon>Datureae</taxon>
        <taxon>Datura</taxon>
    </lineage>
</organism>
<accession>A0ABS8VHW6</accession>
<keyword evidence="2" id="KW-1185">Reference proteome</keyword>
<dbReference type="EMBL" id="JACEIK010004940">
    <property type="protein sequence ID" value="MCD9646871.1"/>
    <property type="molecule type" value="Genomic_DNA"/>
</dbReference>
<evidence type="ECO:0000313" key="1">
    <source>
        <dbReference type="EMBL" id="MCD9646871.1"/>
    </source>
</evidence>
<reference evidence="1 2" key="1">
    <citation type="journal article" date="2021" name="BMC Genomics">
        <title>Datura genome reveals duplications of psychoactive alkaloid biosynthetic genes and high mutation rate following tissue culture.</title>
        <authorList>
            <person name="Rajewski A."/>
            <person name="Carter-House D."/>
            <person name="Stajich J."/>
            <person name="Litt A."/>
        </authorList>
    </citation>
    <scope>NUCLEOTIDE SEQUENCE [LARGE SCALE GENOMIC DNA]</scope>
    <source>
        <strain evidence="1">AR-01</strain>
    </source>
</reference>
<sequence>MPLDLKNVPYQILWTGWSDLHRFEMPRTCGILSMVRHLCPDLESSAEEVKTICERKREKRWSENDQGRGAVVVLLAHVVVIATVEIVCYRMGATCDGEWWGSV</sequence>